<feature type="compositionally biased region" description="Polar residues" evidence="1">
    <location>
        <begin position="239"/>
        <end position="255"/>
    </location>
</feature>
<feature type="region of interest" description="Disordered" evidence="1">
    <location>
        <begin position="54"/>
        <end position="74"/>
    </location>
</feature>
<dbReference type="EMBL" id="LN736362">
    <property type="protein sequence ID" value="CEP61692.1"/>
    <property type="molecule type" value="Genomic_DNA"/>
</dbReference>
<evidence type="ECO:0000256" key="1">
    <source>
        <dbReference type="SAM" id="MobiDB-lite"/>
    </source>
</evidence>
<dbReference type="PROSITE" id="PS51354">
    <property type="entry name" value="GLUTAREDOXIN_2"/>
    <property type="match status" value="1"/>
</dbReference>
<evidence type="ECO:0000313" key="3">
    <source>
        <dbReference type="Proteomes" id="UP000054304"/>
    </source>
</evidence>
<proteinExistence type="predicted"/>
<dbReference type="GeneID" id="34685125"/>
<reference evidence="2 3" key="1">
    <citation type="submission" date="2014-12" db="EMBL/GenBank/DDBJ databases">
        <authorList>
            <person name="Neuveglise Cecile"/>
        </authorList>
    </citation>
    <scope>NUCLEOTIDE SEQUENCE [LARGE SCALE GENOMIC DNA]</scope>
    <source>
        <strain evidence="2 3">CBS 12615</strain>
    </source>
</reference>
<dbReference type="STRING" id="1245769.A0A0C7MP81"/>
<evidence type="ECO:0000313" key="2">
    <source>
        <dbReference type="EMBL" id="CEP61692.1"/>
    </source>
</evidence>
<feature type="compositionally biased region" description="Basic and acidic residues" evidence="1">
    <location>
        <begin position="455"/>
        <end position="466"/>
    </location>
</feature>
<feature type="compositionally biased region" description="Polar residues" evidence="1">
    <location>
        <begin position="357"/>
        <end position="367"/>
    </location>
</feature>
<feature type="compositionally biased region" description="Basic and acidic residues" evidence="1">
    <location>
        <begin position="186"/>
        <end position="195"/>
    </location>
</feature>
<feature type="compositionally biased region" description="Polar residues" evidence="1">
    <location>
        <begin position="217"/>
        <end position="230"/>
    </location>
</feature>
<accession>A0A0C7MP81</accession>
<feature type="compositionally biased region" description="Polar residues" evidence="1">
    <location>
        <begin position="196"/>
        <end position="208"/>
    </location>
</feature>
<dbReference type="Proteomes" id="UP000054304">
    <property type="component" value="Unassembled WGS sequence"/>
</dbReference>
<dbReference type="RefSeq" id="XP_022627926.1">
    <property type="nucleotide sequence ID" value="XM_022773453.1"/>
</dbReference>
<dbReference type="InterPro" id="IPR036249">
    <property type="entry name" value="Thioredoxin-like_sf"/>
</dbReference>
<protein>
    <submittedName>
        <fullName evidence="2">LALA0S03e08680g1_1</fullName>
    </submittedName>
</protein>
<feature type="region of interest" description="Disordered" evidence="1">
    <location>
        <begin position="168"/>
        <end position="544"/>
    </location>
</feature>
<dbReference type="HOGENOM" id="CLU_400649_0_0_1"/>
<feature type="compositionally biased region" description="Basic and acidic residues" evidence="1">
    <location>
        <begin position="60"/>
        <end position="72"/>
    </location>
</feature>
<name>A0A0C7MP81_9SACH</name>
<gene>
    <name evidence="2" type="ORF">LALA0_S03e08680g</name>
</gene>
<dbReference type="OrthoDB" id="9932926at2759"/>
<feature type="compositionally biased region" description="Polar residues" evidence="1">
    <location>
        <begin position="431"/>
        <end position="449"/>
    </location>
</feature>
<dbReference type="Gene3D" id="3.40.30.10">
    <property type="entry name" value="Glutaredoxin"/>
    <property type="match status" value="1"/>
</dbReference>
<sequence length="687" mass="74418">MSSKSKRPALNELDNLMDGIEAFIGNSGAPDDARIEASGEGDFGKTLLYSESNIENLEPDTAKEESFNERRANGNLEAENLSIAGSETEIGHQDTDKNLVTELIDISAVESNKTPFSEANKIEVTVPKGEHKNTAATGHQVELGQDPLTKKEDKNEASALNIIADLRAEETDDYDSAQVEPLSTKKAVDVQKDATKNSNLASPQQENGSPIDEVTTPHVSKTATLQQEISSPFAEESVVNVSDSASTQHNETSPPIDQKTAVNVLDSAPTQHRTNSPITEKIASNVSNPPSPQRKTNSSTVEKDALQTLSTQSEAEKDVSENTKAIPVEVSSSQKIELPAGVPSQSLASPKPENEEVASQVSPQGSGLVTLKNLAENATLPEKETSSRAQKQGLFTLEELSKPKHPAEVPVDEDDDSIKQNDLSIEAQALPLSQSQENSQEPLQETMQETPPFIKGDEKEPEDVRKAPGSLFSLSDLHPGTREISLIDPGYKNSLSSPGDGSIVTLKDLAGTRSDQPAEEPAEDALQGSPPNEDDNLDEASAAAKATVARVTAEIEDLLREMQEDEPSKAPQVSSFIPAAQESAATKEIRELLKDEPVYVYTSLAGGGYLMPSRTNRLAQILTANQVTFTYRDLGTDDEARQVWKRHGRGRSLPAVVRGRDDIVGNWEEMDDANEEYRVRELIYETL</sequence>
<dbReference type="SUPFAM" id="SSF52833">
    <property type="entry name" value="Thioredoxin-like"/>
    <property type="match status" value="1"/>
</dbReference>
<feature type="compositionally biased region" description="Polar residues" evidence="1">
    <location>
        <begin position="268"/>
        <end position="300"/>
    </location>
</feature>
<organism evidence="2 3">
    <name type="scientific">Lachancea lanzarotensis</name>
    <dbReference type="NCBI Taxonomy" id="1245769"/>
    <lineage>
        <taxon>Eukaryota</taxon>
        <taxon>Fungi</taxon>
        <taxon>Dikarya</taxon>
        <taxon>Ascomycota</taxon>
        <taxon>Saccharomycotina</taxon>
        <taxon>Saccharomycetes</taxon>
        <taxon>Saccharomycetales</taxon>
        <taxon>Saccharomycetaceae</taxon>
        <taxon>Lachancea</taxon>
    </lineage>
</organism>
<dbReference type="AlphaFoldDB" id="A0A0C7MP81"/>
<keyword evidence="3" id="KW-1185">Reference proteome</keyword>